<comment type="subcellular location">
    <subcellularLocation>
        <location evidence="1">Cell membrane</location>
        <topology evidence="1">Multi-pass membrane protein</topology>
    </subcellularLocation>
</comment>
<feature type="transmembrane region" description="Helical" evidence="7">
    <location>
        <begin position="58"/>
        <end position="80"/>
    </location>
</feature>
<feature type="transmembrane region" description="Helical" evidence="7">
    <location>
        <begin position="380"/>
        <end position="401"/>
    </location>
</feature>
<feature type="transmembrane region" description="Helical" evidence="7">
    <location>
        <begin position="341"/>
        <end position="359"/>
    </location>
</feature>
<keyword evidence="6 7" id="KW-0472">Membrane</keyword>
<feature type="transmembrane region" description="Helical" evidence="7">
    <location>
        <begin position="169"/>
        <end position="187"/>
    </location>
</feature>
<evidence type="ECO:0000313" key="10">
    <source>
        <dbReference type="Proteomes" id="UP000274907"/>
    </source>
</evidence>
<dbReference type="CDD" id="cd17369">
    <property type="entry name" value="MFS_ShiA_like"/>
    <property type="match status" value="1"/>
</dbReference>
<keyword evidence="2" id="KW-0813">Transport</keyword>
<dbReference type="InterPro" id="IPR011701">
    <property type="entry name" value="MFS"/>
</dbReference>
<evidence type="ECO:0000256" key="1">
    <source>
        <dbReference type="ARBA" id="ARBA00004651"/>
    </source>
</evidence>
<protein>
    <submittedName>
        <fullName evidence="9">MFS transporter</fullName>
    </submittedName>
</protein>
<feature type="transmembrane region" description="Helical" evidence="7">
    <location>
        <begin position="20"/>
        <end position="46"/>
    </location>
</feature>
<evidence type="ECO:0000313" key="9">
    <source>
        <dbReference type="EMBL" id="RSZ61963.1"/>
    </source>
</evidence>
<evidence type="ECO:0000256" key="2">
    <source>
        <dbReference type="ARBA" id="ARBA00022448"/>
    </source>
</evidence>
<dbReference type="InterPro" id="IPR020846">
    <property type="entry name" value="MFS_dom"/>
</dbReference>
<dbReference type="GO" id="GO:0022857">
    <property type="term" value="F:transmembrane transporter activity"/>
    <property type="evidence" value="ECO:0007669"/>
    <property type="project" value="InterPro"/>
</dbReference>
<feature type="transmembrane region" description="Helical" evidence="7">
    <location>
        <begin position="123"/>
        <end position="148"/>
    </location>
</feature>
<accession>A0A430HWT1</accession>
<feature type="transmembrane region" description="Helical" evidence="7">
    <location>
        <begin position="407"/>
        <end position="428"/>
    </location>
</feature>
<feature type="transmembrane region" description="Helical" evidence="7">
    <location>
        <begin position="318"/>
        <end position="335"/>
    </location>
</feature>
<feature type="transmembrane region" description="Helical" evidence="7">
    <location>
        <begin position="193"/>
        <end position="212"/>
    </location>
</feature>
<dbReference type="InterPro" id="IPR036259">
    <property type="entry name" value="MFS_trans_sf"/>
</dbReference>
<dbReference type="InterPro" id="IPR005829">
    <property type="entry name" value="Sugar_transporter_CS"/>
</dbReference>
<organism evidence="9 10">
    <name type="scientific">Corynebacterium hylobatis</name>
    <dbReference type="NCBI Taxonomy" id="1859290"/>
    <lineage>
        <taxon>Bacteria</taxon>
        <taxon>Bacillati</taxon>
        <taxon>Actinomycetota</taxon>
        <taxon>Actinomycetes</taxon>
        <taxon>Mycobacteriales</taxon>
        <taxon>Corynebacteriaceae</taxon>
        <taxon>Corynebacterium</taxon>
    </lineage>
</organism>
<dbReference type="RefSeq" id="WP_126121351.1">
    <property type="nucleotide sequence ID" value="NZ_RXHJ01000014.1"/>
</dbReference>
<evidence type="ECO:0000256" key="5">
    <source>
        <dbReference type="ARBA" id="ARBA00022989"/>
    </source>
</evidence>
<feature type="transmembrane region" description="Helical" evidence="7">
    <location>
        <begin position="246"/>
        <end position="265"/>
    </location>
</feature>
<dbReference type="OrthoDB" id="8953821at2"/>
<dbReference type="Gene3D" id="1.20.1250.20">
    <property type="entry name" value="MFS general substrate transporter like domains"/>
    <property type="match status" value="2"/>
</dbReference>
<name>A0A430HWT1_9CORY</name>
<dbReference type="SUPFAM" id="SSF103473">
    <property type="entry name" value="MFS general substrate transporter"/>
    <property type="match status" value="1"/>
</dbReference>
<dbReference type="Pfam" id="PF07690">
    <property type="entry name" value="MFS_1"/>
    <property type="match status" value="1"/>
</dbReference>
<feature type="domain" description="Major facilitator superfamily (MFS) profile" evidence="8">
    <location>
        <begin position="20"/>
        <end position="433"/>
    </location>
</feature>
<dbReference type="PROSITE" id="PS00217">
    <property type="entry name" value="SUGAR_TRANSPORT_2"/>
    <property type="match status" value="1"/>
</dbReference>
<evidence type="ECO:0000256" key="3">
    <source>
        <dbReference type="ARBA" id="ARBA00022475"/>
    </source>
</evidence>
<dbReference type="GO" id="GO:0005886">
    <property type="term" value="C:plasma membrane"/>
    <property type="evidence" value="ECO:0007669"/>
    <property type="project" value="UniProtKB-SubCell"/>
</dbReference>
<dbReference type="AlphaFoldDB" id="A0A430HWT1"/>
<keyword evidence="3" id="KW-1003">Cell membrane</keyword>
<evidence type="ECO:0000256" key="6">
    <source>
        <dbReference type="ARBA" id="ARBA00023136"/>
    </source>
</evidence>
<reference evidence="9 10" key="1">
    <citation type="submission" date="2018-12" db="EMBL/GenBank/DDBJ databases">
        <title>YIM 101343 draft genome.</title>
        <authorList>
            <person name="Chen X."/>
        </authorList>
    </citation>
    <scope>NUCLEOTIDE SEQUENCE [LARGE SCALE GENOMIC DNA]</scope>
    <source>
        <strain evidence="9 10">YIM 101343</strain>
    </source>
</reference>
<evidence type="ECO:0000256" key="4">
    <source>
        <dbReference type="ARBA" id="ARBA00022692"/>
    </source>
</evidence>
<feature type="transmembrane region" description="Helical" evidence="7">
    <location>
        <begin position="92"/>
        <end position="111"/>
    </location>
</feature>
<dbReference type="Proteomes" id="UP000274907">
    <property type="component" value="Unassembled WGS sequence"/>
</dbReference>
<proteinExistence type="predicted"/>
<dbReference type="PROSITE" id="PS00216">
    <property type="entry name" value="SUGAR_TRANSPORT_1"/>
    <property type="match status" value="1"/>
</dbReference>
<comment type="caution">
    <text evidence="9">The sequence shown here is derived from an EMBL/GenBank/DDBJ whole genome shotgun (WGS) entry which is preliminary data.</text>
</comment>
<dbReference type="PROSITE" id="PS50850">
    <property type="entry name" value="MFS"/>
    <property type="match status" value="1"/>
</dbReference>
<dbReference type="PANTHER" id="PTHR43045">
    <property type="entry name" value="SHIKIMATE TRANSPORTER"/>
    <property type="match status" value="1"/>
</dbReference>
<gene>
    <name evidence="9" type="ORF">EAH68_10845</name>
</gene>
<dbReference type="PANTHER" id="PTHR43045:SF1">
    <property type="entry name" value="SHIKIMATE TRANSPORTER"/>
    <property type="match status" value="1"/>
</dbReference>
<evidence type="ECO:0000256" key="7">
    <source>
        <dbReference type="SAM" id="Phobius"/>
    </source>
</evidence>
<keyword evidence="5 7" id="KW-1133">Transmembrane helix</keyword>
<dbReference type="EMBL" id="RXHJ01000014">
    <property type="protein sequence ID" value="RSZ61963.1"/>
    <property type="molecule type" value="Genomic_DNA"/>
</dbReference>
<keyword evidence="10" id="KW-1185">Reference proteome</keyword>
<sequence>MPSTTAPQKTAAARREQRRVVAATTIGTAIEWYDYFLYAAAAGLVFNQLMFSPLGTGGATIVAFLTVGLSFLFRPFGAFLAGHFGDRYGRRVVLMVTLFAMGGATALIGLLPTYETVGILAPILLILLRIIQGISAGGEWGGAVLLAVEHAPDNKRGLFGSGPQVGVPAGLLLSSGILALMNVIAPGDAFLEWGWRVPFLLSIVLVFIGYFIRMGVDESPVFAQIAQRKGTTANPVKTLFGKYTPLVITAALLFAGQNTVGYMTTGGYIQNYATNPEGLAMERGPVLLAVTFSAATWMFFTLLAGWVSDHIGRRNTYLIGYIALGIGAAALFPLVNTGSLAILYVALILLTVGLGLTYGQQAATYAELFPASIRFSGVSITYAIGSIVGGAFAPSIAAALVEATGTTTSVTIYLLTMVTVGLIAAVLLRDRTGIPLGPDHEEIQSKGHFTFGQNRTEKISAK</sequence>
<evidence type="ECO:0000259" key="8">
    <source>
        <dbReference type="PROSITE" id="PS50850"/>
    </source>
</evidence>
<feature type="transmembrane region" description="Helical" evidence="7">
    <location>
        <begin position="285"/>
        <end position="306"/>
    </location>
</feature>
<keyword evidence="4 7" id="KW-0812">Transmembrane</keyword>